<evidence type="ECO:0000313" key="3">
    <source>
        <dbReference type="EMBL" id="OQX05653.1"/>
    </source>
</evidence>
<dbReference type="AlphaFoldDB" id="A0A1Y1QHH2"/>
<evidence type="ECO:0000313" key="4">
    <source>
        <dbReference type="Proteomes" id="UP000192491"/>
    </source>
</evidence>
<dbReference type="Proteomes" id="UP000192491">
    <property type="component" value="Unassembled WGS sequence"/>
</dbReference>
<feature type="signal peptide" evidence="2">
    <location>
        <begin position="1"/>
        <end position="25"/>
    </location>
</feature>
<feature type="region of interest" description="Disordered" evidence="1">
    <location>
        <begin position="39"/>
        <end position="67"/>
    </location>
</feature>
<gene>
    <name evidence="3" type="ORF">BWK73_33110</name>
</gene>
<keyword evidence="2" id="KW-0732">Signal</keyword>
<feature type="chain" id="PRO_5012824384" description="Host attachment protein" evidence="2">
    <location>
        <begin position="26"/>
        <end position="146"/>
    </location>
</feature>
<reference evidence="3 4" key="1">
    <citation type="submission" date="2017-01" db="EMBL/GenBank/DDBJ databases">
        <title>Novel large sulfur bacteria in the metagenomes of groundwater-fed chemosynthetic microbial mats in the Lake Huron basin.</title>
        <authorList>
            <person name="Sharrar A.M."/>
            <person name="Flood B.E."/>
            <person name="Bailey J.V."/>
            <person name="Jones D.S."/>
            <person name="Biddanda B."/>
            <person name="Ruberg S.A."/>
            <person name="Marcus D.N."/>
            <person name="Dick G.J."/>
        </authorList>
    </citation>
    <scope>NUCLEOTIDE SEQUENCE [LARGE SCALE GENOMIC DNA]</scope>
    <source>
        <strain evidence="3">A8</strain>
    </source>
</reference>
<evidence type="ECO:0000256" key="2">
    <source>
        <dbReference type="SAM" id="SignalP"/>
    </source>
</evidence>
<dbReference type="EMBL" id="MTEJ01000279">
    <property type="protein sequence ID" value="OQX05653.1"/>
    <property type="molecule type" value="Genomic_DNA"/>
</dbReference>
<organism evidence="3 4">
    <name type="scientific">Thiothrix lacustris</name>
    <dbReference type="NCBI Taxonomy" id="525917"/>
    <lineage>
        <taxon>Bacteria</taxon>
        <taxon>Pseudomonadati</taxon>
        <taxon>Pseudomonadota</taxon>
        <taxon>Gammaproteobacteria</taxon>
        <taxon>Thiotrichales</taxon>
        <taxon>Thiotrichaceae</taxon>
        <taxon>Thiothrix</taxon>
    </lineage>
</organism>
<sequence>MTIWIVVANATLARFFSAAPLNANAALIELEDKVHPSSRLHGRDLETDSPSRVFDSQGSGRHAVEPPTDIKEQQAEVFALELSNYLEDMRNANRYDKLYVMASPHFLGLLRGHFRQGVTDLLAETVDKDLTRHSVEEIRAHLPDFM</sequence>
<dbReference type="Pfam" id="PF10116">
    <property type="entry name" value="Host_attach"/>
    <property type="match status" value="1"/>
</dbReference>
<accession>A0A1Y1QHH2</accession>
<feature type="compositionally biased region" description="Polar residues" evidence="1">
    <location>
        <begin position="48"/>
        <end position="59"/>
    </location>
</feature>
<evidence type="ECO:0008006" key="5">
    <source>
        <dbReference type="Google" id="ProtNLM"/>
    </source>
</evidence>
<proteinExistence type="predicted"/>
<name>A0A1Y1QHH2_9GAMM</name>
<dbReference type="InterPro" id="IPR019291">
    <property type="entry name" value="Host_attachment_protein"/>
</dbReference>
<evidence type="ECO:0000256" key="1">
    <source>
        <dbReference type="SAM" id="MobiDB-lite"/>
    </source>
</evidence>
<comment type="caution">
    <text evidence="3">The sequence shown here is derived from an EMBL/GenBank/DDBJ whole genome shotgun (WGS) entry which is preliminary data.</text>
</comment>
<protein>
    <recommendedName>
        <fullName evidence="5">Host attachment protein</fullName>
    </recommendedName>
</protein>